<protein>
    <submittedName>
        <fullName evidence="2">Uncharacterized protein</fullName>
    </submittedName>
</protein>
<feature type="transmembrane region" description="Helical" evidence="1">
    <location>
        <begin position="284"/>
        <end position="303"/>
    </location>
</feature>
<dbReference type="Proteomes" id="UP000075683">
    <property type="component" value="Unassembled WGS sequence"/>
</dbReference>
<feature type="transmembrane region" description="Helical" evidence="1">
    <location>
        <begin position="162"/>
        <end position="188"/>
    </location>
</feature>
<name>A0A150M9K7_9BACI</name>
<gene>
    <name evidence="2" type="ORF">B4135_1739</name>
</gene>
<comment type="caution">
    <text evidence="2">The sequence shown here is derived from an EMBL/GenBank/DDBJ whole genome shotgun (WGS) entry which is preliminary data.</text>
</comment>
<proteinExistence type="predicted"/>
<feature type="transmembrane region" description="Helical" evidence="1">
    <location>
        <begin position="83"/>
        <end position="101"/>
    </location>
</feature>
<evidence type="ECO:0000256" key="1">
    <source>
        <dbReference type="SAM" id="Phobius"/>
    </source>
</evidence>
<organism evidence="2 3">
    <name type="scientific">Caldibacillus debilis</name>
    <dbReference type="NCBI Taxonomy" id="301148"/>
    <lineage>
        <taxon>Bacteria</taxon>
        <taxon>Bacillati</taxon>
        <taxon>Bacillota</taxon>
        <taxon>Bacilli</taxon>
        <taxon>Bacillales</taxon>
        <taxon>Bacillaceae</taxon>
        <taxon>Caldibacillus</taxon>
    </lineage>
</organism>
<keyword evidence="1" id="KW-1133">Transmembrane helix</keyword>
<dbReference type="STRING" id="301148.B4135_1739"/>
<keyword evidence="1" id="KW-0472">Membrane</keyword>
<dbReference type="EMBL" id="LQYT01000024">
    <property type="protein sequence ID" value="KYD21015.1"/>
    <property type="molecule type" value="Genomic_DNA"/>
</dbReference>
<feature type="transmembrane region" description="Helical" evidence="1">
    <location>
        <begin position="45"/>
        <end position="63"/>
    </location>
</feature>
<evidence type="ECO:0000313" key="2">
    <source>
        <dbReference type="EMBL" id="KYD21015.1"/>
    </source>
</evidence>
<feature type="transmembrane region" description="Helical" evidence="1">
    <location>
        <begin position="122"/>
        <end position="150"/>
    </location>
</feature>
<reference evidence="2 3" key="1">
    <citation type="submission" date="2016-01" db="EMBL/GenBank/DDBJ databases">
        <title>Draft Genome Sequences of Seven Thermophilic Sporeformers Isolated from Foods.</title>
        <authorList>
            <person name="Berendsen E.M."/>
            <person name="Wells-Bennik M.H."/>
            <person name="Krawcyk A.O."/>
            <person name="De Jong A."/>
            <person name="Holsappel S."/>
            <person name="Eijlander R.T."/>
            <person name="Kuipers O.P."/>
        </authorList>
    </citation>
    <scope>NUCLEOTIDE SEQUENCE [LARGE SCALE GENOMIC DNA]</scope>
    <source>
        <strain evidence="2 3">B4135</strain>
    </source>
</reference>
<feature type="transmembrane region" description="Helical" evidence="1">
    <location>
        <begin position="195"/>
        <end position="214"/>
    </location>
</feature>
<evidence type="ECO:0000313" key="3">
    <source>
        <dbReference type="Proteomes" id="UP000075683"/>
    </source>
</evidence>
<sequence length="706" mass="82636">MTIESQTKDFRTAPNFLLFHNQIGDLPMFFNFLTFYIKQLLKSRVYIGTHLFVILMLIIRMILNEKESHYNNFGNFVGDMTLIIHAAFLIFIVCFYIFLSNEYRYGSEQFFAGSVKISVLKLIALFVNHFIILTIFTALQIIIVLTYFYFKDIKFSGFYLETAVYIFYYWFAPSILAFFIGILLALYFGRKHITYAIIIGIWLIIGPMNTEFFYNFFVSLHPGDIGHLLYLYPLNNSDVYRDIIGYNINFSSFLAFLIWILFICSLITAILIKGSHNKKVKLASLFISLSFIIVALSILPYAIKEKIPAFNYNKILEEAKYSQNRTPDIQDELLSYDIRNYKISIHRKDKVKATVEVDLDLWKEDSEQIAFSLYHSMKVNNVKNKKGDRIKFSQQGDFVFIHEPTDPLIFEYTMEDSALLPASKKYLFLPSYINWVPKKSNSPQLILDQPIEEDRIIVSGQEPADYELEITGIDNYYTNLPNKGKNTYSGKQVNGVTLIAGAIQKERMEDILLIYPQSWPDVKEGWNHYYAALKETHNYLNNMFNLGKDRIPDEIVFLTPYLKYSSFLTSDHLFIHHNTLYELGAAVHEIPEMYIPGILWSDVQTGNMDPGLIEAFNELLNDFLYEEIEYDTDIYYRSMIGLQPLDATIRYEDIHALGIDAFYENYSNMSKQEKKNFLISWYENFTSIEDWDEATSFMERFLKENR</sequence>
<feature type="transmembrane region" description="Helical" evidence="1">
    <location>
        <begin position="250"/>
        <end position="272"/>
    </location>
</feature>
<accession>A0A150M9K7</accession>
<dbReference type="OrthoDB" id="2451630at2"/>
<keyword evidence="1" id="KW-0812">Transmembrane</keyword>
<dbReference type="AlphaFoldDB" id="A0A150M9K7"/>